<evidence type="ECO:0000256" key="6">
    <source>
        <dbReference type="ARBA" id="ARBA00023002"/>
    </source>
</evidence>
<dbReference type="GO" id="GO:0052650">
    <property type="term" value="F:all-trans-retinol dehydrogenase (NADP+) activity"/>
    <property type="evidence" value="ECO:0007669"/>
    <property type="project" value="UniProtKB-ARBA"/>
</dbReference>
<dbReference type="InterPro" id="IPR002347">
    <property type="entry name" value="SDR_fam"/>
</dbReference>
<sequence>MKSFSGSTALFPLLLASAWAADFVISGGQIFTPGFAILDAPQPGTPLGGNTIEVALDVSANGKLNLPPYDPDSSSLIHNITIFLYSYETGRNFTITNGTASENDATLGDIMLSEPGSTVKHVKWTWPDCLIGNGKPDSSDSDRGDYNISIRQSFRLNGEDHYTIFDVPISVTNSIDFVGNNPACDSVDNPLLTPEEIDADAANSVGILFAPGDATVIQQSTGTGVGSGARSMAFEWKSAAWRLTFYSRGSSDDPGSHRNMIPTLPPLNPPPRILQMPIHNGLLPREGFTADPVFKLLGRTAFNPVLLLPVYLLAKFTKKGEDLTMLHPTAFSRFKTIFYIALARYLSKKASDGVTNGWSNDKYNWREEIAVVTGGAGGIGGHVVKLLAERGIKVVVLDIQSLTYDAGPNVHYFKCDITSTASLAEVAQEIRAKVGEPTILINNAGVARGKTILETSEKDLKFTFDVNVFAHYNTVKEFLPSMIKKNHGMVVTVASLASWLTVPNMVDYAMSKTAANAFHEGLSAELKTRYNAPKVRTIVINQGYTKTPLFEGYHNSSPFLVPTLEPESVADAICRQIFTGRSGQVIMPTFARFTQFVQAMPHWYSYGLRIKGQKIMKNWKGRQVVEDLDKYYADKEKTLNPEESTVLVPEEN</sequence>
<keyword evidence="3" id="KW-0812">Transmembrane</keyword>
<dbReference type="STRING" id="37992.A0A4Z0YIR8"/>
<dbReference type="PANTHER" id="PTHR24322">
    <property type="entry name" value="PKSB"/>
    <property type="match status" value="1"/>
</dbReference>
<keyword evidence="8" id="KW-0472">Membrane</keyword>
<dbReference type="FunFam" id="3.40.50.720:FF:000131">
    <property type="entry name" value="Short-chain dehydrogenase/reductase 3"/>
    <property type="match status" value="1"/>
</dbReference>
<evidence type="ECO:0000256" key="7">
    <source>
        <dbReference type="ARBA" id="ARBA00023098"/>
    </source>
</evidence>
<evidence type="ECO:0000256" key="2">
    <source>
        <dbReference type="ARBA" id="ARBA00006484"/>
    </source>
</evidence>
<keyword evidence="14" id="KW-1185">Reference proteome</keyword>
<dbReference type="OrthoDB" id="10253736at2759"/>
<dbReference type="SUPFAM" id="SSF51735">
    <property type="entry name" value="NAD(P)-binding Rossmann-fold domains"/>
    <property type="match status" value="1"/>
</dbReference>
<dbReference type="PRINTS" id="PR00080">
    <property type="entry name" value="SDRFAMILY"/>
</dbReference>
<evidence type="ECO:0000313" key="13">
    <source>
        <dbReference type="EMBL" id="TGJ78840.1"/>
    </source>
</evidence>
<evidence type="ECO:0000256" key="11">
    <source>
        <dbReference type="ARBA" id="ARBA00082544"/>
    </source>
</evidence>
<evidence type="ECO:0000256" key="12">
    <source>
        <dbReference type="SAM" id="SignalP"/>
    </source>
</evidence>
<evidence type="ECO:0000256" key="4">
    <source>
        <dbReference type="ARBA" id="ARBA00022857"/>
    </source>
</evidence>
<keyword evidence="5" id="KW-1133">Transmembrane helix</keyword>
<evidence type="ECO:0000256" key="10">
    <source>
        <dbReference type="ARBA" id="ARBA00068717"/>
    </source>
</evidence>
<dbReference type="GO" id="GO:0016020">
    <property type="term" value="C:membrane"/>
    <property type="evidence" value="ECO:0007669"/>
    <property type="project" value="UniProtKB-SubCell"/>
</dbReference>
<dbReference type="PANTHER" id="PTHR24322:SF736">
    <property type="entry name" value="RETINOL DEHYDROGENASE 10"/>
    <property type="match status" value="1"/>
</dbReference>
<keyword evidence="6" id="KW-0560">Oxidoreductase</keyword>
<evidence type="ECO:0000256" key="1">
    <source>
        <dbReference type="ARBA" id="ARBA00004141"/>
    </source>
</evidence>
<keyword evidence="12" id="KW-0732">Signal</keyword>
<dbReference type="CDD" id="cd05339">
    <property type="entry name" value="17beta-HSDXI-like_SDR_c"/>
    <property type="match status" value="1"/>
</dbReference>
<feature type="chain" id="PRO_5021209055" description="Short-chain dehydrogenase/reductase 3" evidence="12">
    <location>
        <begin position="21"/>
        <end position="652"/>
    </location>
</feature>
<comment type="subcellular location">
    <subcellularLocation>
        <location evidence="1">Membrane</location>
        <topology evidence="1">Multi-pass membrane protein</topology>
    </subcellularLocation>
</comment>
<dbReference type="PROSITE" id="PS00061">
    <property type="entry name" value="ADH_SHORT"/>
    <property type="match status" value="1"/>
</dbReference>
<organism evidence="13 14">
    <name type="scientific">Xylaria hypoxylon</name>
    <dbReference type="NCBI Taxonomy" id="37992"/>
    <lineage>
        <taxon>Eukaryota</taxon>
        <taxon>Fungi</taxon>
        <taxon>Dikarya</taxon>
        <taxon>Ascomycota</taxon>
        <taxon>Pezizomycotina</taxon>
        <taxon>Sordariomycetes</taxon>
        <taxon>Xylariomycetidae</taxon>
        <taxon>Xylariales</taxon>
        <taxon>Xylariaceae</taxon>
        <taxon>Xylaria</taxon>
    </lineage>
</organism>
<dbReference type="Proteomes" id="UP000297716">
    <property type="component" value="Unassembled WGS sequence"/>
</dbReference>
<dbReference type="EMBL" id="SKBN01000342">
    <property type="protein sequence ID" value="TGJ78840.1"/>
    <property type="molecule type" value="Genomic_DNA"/>
</dbReference>
<evidence type="ECO:0000256" key="5">
    <source>
        <dbReference type="ARBA" id="ARBA00022989"/>
    </source>
</evidence>
<evidence type="ECO:0000313" key="14">
    <source>
        <dbReference type="Proteomes" id="UP000297716"/>
    </source>
</evidence>
<evidence type="ECO:0000256" key="3">
    <source>
        <dbReference type="ARBA" id="ARBA00022692"/>
    </source>
</evidence>
<keyword evidence="4" id="KW-0521">NADP</keyword>
<feature type="signal peptide" evidence="12">
    <location>
        <begin position="1"/>
        <end position="20"/>
    </location>
</feature>
<dbReference type="Pfam" id="PF00106">
    <property type="entry name" value="adh_short"/>
    <property type="match status" value="1"/>
</dbReference>
<keyword evidence="7" id="KW-0443">Lipid metabolism</keyword>
<accession>A0A4Z0YIR8</accession>
<protein>
    <recommendedName>
        <fullName evidence="10">Short-chain dehydrogenase/reductase 3</fullName>
    </recommendedName>
    <alternativeName>
        <fullName evidence="11">Retinal short-chain dehydrogenase/reductase 1</fullName>
    </alternativeName>
</protein>
<evidence type="ECO:0000256" key="8">
    <source>
        <dbReference type="ARBA" id="ARBA00023136"/>
    </source>
</evidence>
<proteinExistence type="inferred from homology"/>
<dbReference type="Gene3D" id="3.40.50.720">
    <property type="entry name" value="NAD(P)-binding Rossmann-like Domain"/>
    <property type="match status" value="1"/>
</dbReference>
<evidence type="ECO:0000256" key="9">
    <source>
        <dbReference type="ARBA" id="ARBA00059620"/>
    </source>
</evidence>
<dbReference type="PRINTS" id="PR00081">
    <property type="entry name" value="GDHRDH"/>
</dbReference>
<comment type="similarity">
    <text evidence="2">Belongs to the short-chain dehydrogenases/reductases (SDR) family.</text>
</comment>
<dbReference type="InterPro" id="IPR020904">
    <property type="entry name" value="Sc_DH/Rdtase_CS"/>
</dbReference>
<gene>
    <name evidence="13" type="ORF">E0Z10_g9921</name>
</gene>
<comment type="function">
    <text evidence="9">Catalyzes the reduction of all-trans-retinal to all-trans-retinol in the presence of NADPH.</text>
</comment>
<name>A0A4Z0YIR8_9PEZI</name>
<dbReference type="InterPro" id="IPR036291">
    <property type="entry name" value="NAD(P)-bd_dom_sf"/>
</dbReference>
<reference evidence="13 14" key="1">
    <citation type="submission" date="2019-03" db="EMBL/GenBank/DDBJ databases">
        <title>Draft genome sequence of Xylaria hypoxylon DSM 108379, a ubiquitous saprotrophic-parasitic fungi on hardwood.</title>
        <authorList>
            <person name="Buettner E."/>
            <person name="Leonhardt S."/>
            <person name="Gebauer A.M."/>
            <person name="Liers C."/>
            <person name="Hofrichter M."/>
            <person name="Kellner H."/>
        </authorList>
    </citation>
    <scope>NUCLEOTIDE SEQUENCE [LARGE SCALE GENOMIC DNA]</scope>
    <source>
        <strain evidence="13 14">DSM 108379</strain>
    </source>
</reference>
<dbReference type="AlphaFoldDB" id="A0A4Z0YIR8"/>
<comment type="caution">
    <text evidence="13">The sequence shown here is derived from an EMBL/GenBank/DDBJ whole genome shotgun (WGS) entry which is preliminary data.</text>
</comment>